<evidence type="ECO:0000313" key="3">
    <source>
        <dbReference type="EMBL" id="TYS51096.1"/>
    </source>
</evidence>
<dbReference type="PANTHER" id="PTHR43476">
    <property type="entry name" value="3-(3-HYDROXY-PHENYL)PROPIONATE/3-HYDROXYCINNAMIC ACID HYDROXYLASE"/>
    <property type="match status" value="1"/>
</dbReference>
<name>A0A5D4RMJ0_9BACI</name>
<keyword evidence="3" id="KW-0503">Monooxygenase</keyword>
<keyword evidence="1" id="KW-0560">Oxidoreductase</keyword>
<dbReference type="AlphaFoldDB" id="A0A5D4RMJ0"/>
<evidence type="ECO:0000259" key="2">
    <source>
        <dbReference type="Pfam" id="PF01494"/>
    </source>
</evidence>
<dbReference type="InterPro" id="IPR050631">
    <property type="entry name" value="PheA/TfdB_FAD_monoxygenase"/>
</dbReference>
<dbReference type="GO" id="GO:0071949">
    <property type="term" value="F:FAD binding"/>
    <property type="evidence" value="ECO:0007669"/>
    <property type="project" value="InterPro"/>
</dbReference>
<organism evidence="3 4">
    <name type="scientific">Bacillus infantis</name>
    <dbReference type="NCBI Taxonomy" id="324767"/>
    <lineage>
        <taxon>Bacteria</taxon>
        <taxon>Bacillati</taxon>
        <taxon>Bacillota</taxon>
        <taxon>Bacilli</taxon>
        <taxon>Bacillales</taxon>
        <taxon>Bacillaceae</taxon>
        <taxon>Bacillus</taxon>
    </lineage>
</organism>
<dbReference type="EMBL" id="VTER01000002">
    <property type="protein sequence ID" value="TYS51096.1"/>
    <property type="molecule type" value="Genomic_DNA"/>
</dbReference>
<dbReference type="RefSeq" id="WP_148973477.1">
    <property type="nucleotide sequence ID" value="NZ_JBNIKU010000003.1"/>
</dbReference>
<dbReference type="PRINTS" id="PR00420">
    <property type="entry name" value="RNGMNOXGNASE"/>
</dbReference>
<comment type="caution">
    <text evidence="3">The sequence shown here is derived from an EMBL/GenBank/DDBJ whole genome shotgun (WGS) entry which is preliminary data.</text>
</comment>
<dbReference type="PANTHER" id="PTHR43476:SF5">
    <property type="entry name" value="FAD-DEPENDENT MONOOXYGENASE"/>
    <property type="match status" value="1"/>
</dbReference>
<dbReference type="GO" id="GO:0004497">
    <property type="term" value="F:monooxygenase activity"/>
    <property type="evidence" value="ECO:0007669"/>
    <property type="project" value="UniProtKB-KW"/>
</dbReference>
<dbReference type="Proteomes" id="UP000322139">
    <property type="component" value="Unassembled WGS sequence"/>
</dbReference>
<reference evidence="3 4" key="1">
    <citation type="submission" date="2019-08" db="EMBL/GenBank/DDBJ databases">
        <title>Bacillus genomes from the desert of Cuatro Cienegas, Coahuila.</title>
        <authorList>
            <person name="Olmedo-Alvarez G."/>
        </authorList>
    </citation>
    <scope>NUCLEOTIDE SEQUENCE [LARGE SCALE GENOMIC DNA]</scope>
    <source>
        <strain evidence="3 4">CH446_14T</strain>
    </source>
</reference>
<protein>
    <submittedName>
        <fullName evidence="3">FAD-dependent monooxygenase</fullName>
    </submittedName>
</protein>
<dbReference type="InterPro" id="IPR002938">
    <property type="entry name" value="FAD-bd"/>
</dbReference>
<dbReference type="Pfam" id="PF01494">
    <property type="entry name" value="FAD_binding_3"/>
    <property type="match status" value="1"/>
</dbReference>
<dbReference type="InterPro" id="IPR036188">
    <property type="entry name" value="FAD/NAD-bd_sf"/>
</dbReference>
<evidence type="ECO:0000313" key="4">
    <source>
        <dbReference type="Proteomes" id="UP000322139"/>
    </source>
</evidence>
<feature type="domain" description="FAD-binding" evidence="2">
    <location>
        <begin position="4"/>
        <end position="346"/>
    </location>
</feature>
<gene>
    <name evidence="3" type="ORF">FZD51_03355</name>
</gene>
<proteinExistence type="predicted"/>
<dbReference type="Gene3D" id="3.50.50.60">
    <property type="entry name" value="FAD/NAD(P)-binding domain"/>
    <property type="match status" value="2"/>
</dbReference>
<evidence type="ECO:0000256" key="1">
    <source>
        <dbReference type="ARBA" id="ARBA00023002"/>
    </source>
</evidence>
<sequence>MVLKTEVAILGGGIGGLTLGLKLAQADVHVTVIEKLDGPSPVYKGELLQPKSLQIFEQLEILSEIEYNGHKFSRINFSEIDEEEEELAMDYQVLPGDFDYALMIEHETLKGILLKHAMSYSNFEYIKGGLGKGYCEDRLIVEVRKRKEQFSLKADFYVGAEGRNSLTRKKIESETKKIDYNHHFLTVTFPRPDSLTEGQIITAKDKFLGLFPLPDNKVRSVYLIPEGTYKEFQEKGIEHFHQKYIELYPELDGYVTKLKSWKDIQLMIPTAFYADKYVDGNHVILGDAAHTVHPMAGEGMNMAIQDADVLGELFVTMYETGNLSPKWLSCYEKVRKHRAEKMIKFSHLSALAYSYPYQLVTGIRQKGLKQIERDKKLQFKQMLNISGLGFWQESLLDRAIQIGMLPAREKKLSPAEKESYFYKEKDDYPWKTKLAGGVL</sequence>
<accession>A0A5D4RMJ0</accession>
<dbReference type="SUPFAM" id="SSF51905">
    <property type="entry name" value="FAD/NAD(P)-binding domain"/>
    <property type="match status" value="1"/>
</dbReference>